<gene>
    <name evidence="1" type="ORF">LCGC14_0316160</name>
</gene>
<sequence length="114" mass="12948">MKGTWNHHLQGSDQQMEINELGMELSRRISCSVTFKHYEFYGKPIFTCKCGLLFPKFVIQGVIKVGDWSAILERHNSSETIIVNKPKCIGPTTGIEEQLFWKGQVAMRKAAGDM</sequence>
<dbReference type="AlphaFoldDB" id="A0A0F9TQS2"/>
<reference evidence="1" key="1">
    <citation type="journal article" date="2015" name="Nature">
        <title>Complex archaea that bridge the gap between prokaryotes and eukaryotes.</title>
        <authorList>
            <person name="Spang A."/>
            <person name="Saw J.H."/>
            <person name="Jorgensen S.L."/>
            <person name="Zaremba-Niedzwiedzka K."/>
            <person name="Martijn J."/>
            <person name="Lind A.E."/>
            <person name="van Eijk R."/>
            <person name="Schleper C."/>
            <person name="Guy L."/>
            <person name="Ettema T.J."/>
        </authorList>
    </citation>
    <scope>NUCLEOTIDE SEQUENCE</scope>
</reference>
<organism evidence="1">
    <name type="scientific">marine sediment metagenome</name>
    <dbReference type="NCBI Taxonomy" id="412755"/>
    <lineage>
        <taxon>unclassified sequences</taxon>
        <taxon>metagenomes</taxon>
        <taxon>ecological metagenomes</taxon>
    </lineage>
</organism>
<dbReference type="EMBL" id="LAZR01000211">
    <property type="protein sequence ID" value="KKN81704.1"/>
    <property type="molecule type" value="Genomic_DNA"/>
</dbReference>
<name>A0A0F9TQS2_9ZZZZ</name>
<comment type="caution">
    <text evidence="1">The sequence shown here is derived from an EMBL/GenBank/DDBJ whole genome shotgun (WGS) entry which is preliminary data.</text>
</comment>
<protein>
    <submittedName>
        <fullName evidence="1">Uncharacterized protein</fullName>
    </submittedName>
</protein>
<accession>A0A0F9TQS2</accession>
<proteinExistence type="predicted"/>
<evidence type="ECO:0000313" key="1">
    <source>
        <dbReference type="EMBL" id="KKN81704.1"/>
    </source>
</evidence>